<dbReference type="Proteomes" id="UP000433181">
    <property type="component" value="Unassembled WGS sequence"/>
</dbReference>
<gene>
    <name evidence="1" type="ORF">FYJ84_13315</name>
</gene>
<evidence type="ECO:0000313" key="1">
    <source>
        <dbReference type="EMBL" id="MSU09945.1"/>
    </source>
</evidence>
<accession>A0A6I2UJP0</accession>
<dbReference type="InterPro" id="IPR007553">
    <property type="entry name" value="2-thiour_desulf"/>
</dbReference>
<dbReference type="EMBL" id="VUNR01000042">
    <property type="protein sequence ID" value="MSU09945.1"/>
    <property type="molecule type" value="Genomic_DNA"/>
</dbReference>
<reference evidence="1 2" key="1">
    <citation type="submission" date="2019-08" db="EMBL/GenBank/DDBJ databases">
        <title>In-depth cultivation of the pig gut microbiome towards novel bacterial diversity and tailored functional studies.</title>
        <authorList>
            <person name="Wylensek D."/>
            <person name="Hitch T.C.A."/>
            <person name="Clavel T."/>
        </authorList>
    </citation>
    <scope>NUCLEOTIDE SEQUENCE [LARGE SCALE GENOMIC DNA]</scope>
    <source>
        <strain evidence="1 2">WCA-693-APC-5D-A</strain>
    </source>
</reference>
<proteinExistence type="predicted"/>
<evidence type="ECO:0000313" key="2">
    <source>
        <dbReference type="Proteomes" id="UP000433181"/>
    </source>
</evidence>
<dbReference type="AlphaFoldDB" id="A0A6I2UJP0"/>
<name>A0A6I2UJP0_9FIRM</name>
<dbReference type="Pfam" id="PF04463">
    <property type="entry name" value="2-thiour_desulf"/>
    <property type="match status" value="1"/>
</dbReference>
<dbReference type="RefSeq" id="WP_154408115.1">
    <property type="nucleotide sequence ID" value="NZ_JAQXJM010000139.1"/>
</dbReference>
<protein>
    <submittedName>
        <fullName evidence="1">DUF523 domain-containing protein</fullName>
    </submittedName>
</protein>
<organism evidence="1 2">
    <name type="scientific">Anaerovibrio slackiae</name>
    <dbReference type="NCBI Taxonomy" id="2652309"/>
    <lineage>
        <taxon>Bacteria</taxon>
        <taxon>Bacillati</taxon>
        <taxon>Bacillota</taxon>
        <taxon>Negativicutes</taxon>
        <taxon>Selenomonadales</taxon>
        <taxon>Selenomonadaceae</taxon>
        <taxon>Anaerovibrio</taxon>
    </lineage>
</organism>
<dbReference type="PANTHER" id="PTHR30087">
    <property type="entry name" value="INNER MEMBRANE PROTEIN"/>
    <property type="match status" value="1"/>
</dbReference>
<comment type="caution">
    <text evidence="1">The sequence shown here is derived from an EMBL/GenBank/DDBJ whole genome shotgun (WGS) entry which is preliminary data.</text>
</comment>
<dbReference type="PANTHER" id="PTHR30087:SF1">
    <property type="entry name" value="HYPOTHETICAL CYTOSOLIC PROTEIN"/>
    <property type="match status" value="1"/>
</dbReference>
<sequence>MILVSSCLLGNNVKYSGGNNGHELLMKYRQYLTAVCPECLGELPIPRPPAELQGGDGHAVLAGRAKVCNKEDLDVTGHFLQGAKLALDMAQKHSVKIAILKANSPSCGNVQIYSGRFDGEKIPGAGVAAALLMENGIKVYSEQEIDEDLLKRLIAEDRG</sequence>
<keyword evidence="2" id="KW-1185">Reference proteome</keyword>